<sequence>MTYIAFNRYHGPKRLIKRYPVVVQRLRVRCFRHLVVARQLSVARLSAGSNLAVVVIGDSNNRLTYHTQIDVWESSAEPLDCRHRQRG</sequence>
<protein>
    <submittedName>
        <fullName evidence="1">Uncharacterized protein</fullName>
    </submittedName>
</protein>
<dbReference type="HOGENOM" id="CLU_2489946_0_0_1"/>
<proteinExistence type="predicted"/>
<evidence type="ECO:0000313" key="2">
    <source>
        <dbReference type="Proteomes" id="UP000006038"/>
    </source>
</evidence>
<evidence type="ECO:0000313" key="1">
    <source>
        <dbReference type="EnsemblPlants" id="OB0150G10030.1"/>
    </source>
</evidence>
<organism evidence="1">
    <name type="scientific">Oryza brachyantha</name>
    <name type="common">malo sina</name>
    <dbReference type="NCBI Taxonomy" id="4533"/>
    <lineage>
        <taxon>Eukaryota</taxon>
        <taxon>Viridiplantae</taxon>
        <taxon>Streptophyta</taxon>
        <taxon>Embryophyta</taxon>
        <taxon>Tracheophyta</taxon>
        <taxon>Spermatophyta</taxon>
        <taxon>Magnoliopsida</taxon>
        <taxon>Liliopsida</taxon>
        <taxon>Poales</taxon>
        <taxon>Poaceae</taxon>
        <taxon>BOP clade</taxon>
        <taxon>Oryzoideae</taxon>
        <taxon>Oryzeae</taxon>
        <taxon>Oryzinae</taxon>
        <taxon>Oryza</taxon>
    </lineage>
</organism>
<dbReference type="Gramene" id="OB0150G10030.1">
    <property type="protein sequence ID" value="OB0150G10030.1"/>
    <property type="gene ID" value="OB0150G10030"/>
</dbReference>
<reference evidence="1" key="1">
    <citation type="submission" date="2015-06" db="UniProtKB">
        <authorList>
            <consortium name="EnsemblPlants"/>
        </authorList>
    </citation>
    <scope>IDENTIFICATION</scope>
</reference>
<dbReference type="EnsemblPlants" id="OB0150G10030.1">
    <property type="protein sequence ID" value="OB0150G10030.1"/>
    <property type="gene ID" value="OB0150G10030"/>
</dbReference>
<name>J3KVD3_ORYBR</name>
<accession>J3KVD3</accession>
<dbReference type="AlphaFoldDB" id="J3KVD3"/>
<keyword evidence="2" id="KW-1185">Reference proteome</keyword>
<dbReference type="Proteomes" id="UP000006038">
    <property type="component" value="Unassembled WGS sequence"/>
</dbReference>